<reference evidence="6 7" key="1">
    <citation type="submission" date="2023-07" db="EMBL/GenBank/DDBJ databases">
        <title>Genomic Encyclopedia of Type Strains, Phase IV (KMG-IV): sequencing the most valuable type-strain genomes for metagenomic binning, comparative biology and taxonomic classification.</title>
        <authorList>
            <person name="Goeker M."/>
        </authorList>
    </citation>
    <scope>NUCLEOTIDE SEQUENCE [LARGE SCALE GENOMIC DNA]</scope>
    <source>
        <strain evidence="6 7">DSM 20694</strain>
    </source>
</reference>
<dbReference type="EMBL" id="JAUSUF010000017">
    <property type="protein sequence ID" value="MDQ0151089.1"/>
    <property type="molecule type" value="Genomic_DNA"/>
</dbReference>
<dbReference type="PANTHER" id="PTHR34382:SF7">
    <property type="entry name" value="PTS SYSTEM N,N'-DIACETYLCHITOBIOSE-SPECIFIC EIIA COMPONENT"/>
    <property type="match status" value="1"/>
</dbReference>
<dbReference type="RefSeq" id="WP_307488055.1">
    <property type="nucleotide sequence ID" value="NZ_JAUSUF010000017.1"/>
</dbReference>
<dbReference type="InterPro" id="IPR003188">
    <property type="entry name" value="PTS_IIA_lac/cel"/>
</dbReference>
<proteinExistence type="predicted"/>
<accession>A0ABT9UXX0</accession>
<dbReference type="SUPFAM" id="SSF46973">
    <property type="entry name" value="Enzyme IIa from lactose specific PTS, IIa-lac"/>
    <property type="match status" value="1"/>
</dbReference>
<evidence type="ECO:0000256" key="4">
    <source>
        <dbReference type="ARBA" id="ARBA00022683"/>
    </source>
</evidence>
<feature type="modified residue" description="Phosphohistidine; by HPr" evidence="5">
    <location>
        <position position="75"/>
    </location>
</feature>
<organism evidence="6 7">
    <name type="scientific">Eubacterium multiforme</name>
    <dbReference type="NCBI Taxonomy" id="83339"/>
    <lineage>
        <taxon>Bacteria</taxon>
        <taxon>Bacillati</taxon>
        <taxon>Bacillota</taxon>
        <taxon>Clostridia</taxon>
        <taxon>Eubacteriales</taxon>
        <taxon>Eubacteriaceae</taxon>
        <taxon>Eubacterium</taxon>
    </lineage>
</organism>
<keyword evidence="3" id="KW-0808">Transferase</keyword>
<keyword evidence="2" id="KW-0762">Sugar transport</keyword>
<dbReference type="PANTHER" id="PTHR34382">
    <property type="entry name" value="PTS SYSTEM N,N'-DIACETYLCHITOBIOSE-SPECIFIC EIIA COMPONENT"/>
    <property type="match status" value="1"/>
</dbReference>
<evidence type="ECO:0000256" key="5">
    <source>
        <dbReference type="PROSITE-ProRule" id="PRU00418"/>
    </source>
</evidence>
<name>A0ABT9UXX0_9FIRM</name>
<comment type="caution">
    <text evidence="6">The sequence shown here is derived from an EMBL/GenBank/DDBJ whole genome shotgun (WGS) entry which is preliminary data.</text>
</comment>
<dbReference type="Gene3D" id="1.20.58.80">
    <property type="entry name" value="Phosphotransferase system, lactose/cellobiose-type IIA subunit"/>
    <property type="match status" value="1"/>
</dbReference>
<evidence type="ECO:0000256" key="1">
    <source>
        <dbReference type="ARBA" id="ARBA00022448"/>
    </source>
</evidence>
<evidence type="ECO:0000256" key="2">
    <source>
        <dbReference type="ARBA" id="ARBA00022597"/>
    </source>
</evidence>
<evidence type="ECO:0000313" key="6">
    <source>
        <dbReference type="EMBL" id="MDQ0151089.1"/>
    </source>
</evidence>
<keyword evidence="4" id="KW-0598">Phosphotransferase system</keyword>
<keyword evidence="7" id="KW-1185">Reference proteome</keyword>
<gene>
    <name evidence="6" type="ORF">J2S18_003065</name>
</gene>
<dbReference type="Pfam" id="PF02255">
    <property type="entry name" value="PTS_IIA"/>
    <property type="match status" value="1"/>
</dbReference>
<protein>
    <submittedName>
        <fullName evidence="6">PTS system cellobiose-specific IIA component</fullName>
    </submittedName>
</protein>
<dbReference type="PROSITE" id="PS51095">
    <property type="entry name" value="PTS_EIIA_TYPE_3"/>
    <property type="match status" value="1"/>
</dbReference>
<dbReference type="Proteomes" id="UP001228504">
    <property type="component" value="Unassembled WGS sequence"/>
</dbReference>
<evidence type="ECO:0000313" key="7">
    <source>
        <dbReference type="Proteomes" id="UP001228504"/>
    </source>
</evidence>
<dbReference type="InterPro" id="IPR036542">
    <property type="entry name" value="PTS_IIA_lac/cel_sf"/>
</dbReference>
<sequence length="110" mass="12646">MEKYSQSFKLILHAGISKSKSAEAITLSKSSEFLKAELILEEAKKELILAHKAQQDLMNLEIEGKDLNLNMLLIHAQDHICGAEMYINFAMETLELRKEILNLRKEFKKL</sequence>
<keyword evidence="1" id="KW-0813">Transport</keyword>
<evidence type="ECO:0000256" key="3">
    <source>
        <dbReference type="ARBA" id="ARBA00022679"/>
    </source>
</evidence>